<dbReference type="InterPro" id="IPR014284">
    <property type="entry name" value="RNA_pol_sigma-70_dom"/>
</dbReference>
<dbReference type="Gene3D" id="1.10.10.10">
    <property type="entry name" value="Winged helix-like DNA-binding domain superfamily/Winged helix DNA-binding domain"/>
    <property type="match status" value="1"/>
</dbReference>
<proteinExistence type="inferred from homology"/>
<dbReference type="InterPro" id="IPR013249">
    <property type="entry name" value="RNA_pol_sigma70_r4_t2"/>
</dbReference>
<dbReference type="SUPFAM" id="SSF88946">
    <property type="entry name" value="Sigma2 domain of RNA polymerase sigma factors"/>
    <property type="match status" value="1"/>
</dbReference>
<dbReference type="PRINTS" id="PR00038">
    <property type="entry name" value="HTHLUXR"/>
</dbReference>
<dbReference type="NCBIfam" id="TIGR02985">
    <property type="entry name" value="Sig70_bacteroi1"/>
    <property type="match status" value="1"/>
</dbReference>
<gene>
    <name evidence="6" type="ORF">H8S64_20470</name>
</gene>
<comment type="similarity">
    <text evidence="1">Belongs to the sigma-70 factor family. ECF subfamily.</text>
</comment>
<protein>
    <submittedName>
        <fullName evidence="6">RNA polymerase sigma-70 factor</fullName>
    </submittedName>
</protein>
<dbReference type="NCBIfam" id="TIGR02937">
    <property type="entry name" value="sigma70-ECF"/>
    <property type="match status" value="1"/>
</dbReference>
<accession>A0ABR7D813</accession>
<feature type="domain" description="HTH luxR-type" evidence="5">
    <location>
        <begin position="125"/>
        <end position="170"/>
    </location>
</feature>
<dbReference type="InterPro" id="IPR013325">
    <property type="entry name" value="RNA_pol_sigma_r2"/>
</dbReference>
<dbReference type="InterPro" id="IPR014327">
    <property type="entry name" value="RNA_pol_sigma70_bacteroid"/>
</dbReference>
<dbReference type="SMART" id="SM00421">
    <property type="entry name" value="HTH_LUXR"/>
    <property type="match status" value="1"/>
</dbReference>
<evidence type="ECO:0000313" key="7">
    <source>
        <dbReference type="Proteomes" id="UP000646484"/>
    </source>
</evidence>
<evidence type="ECO:0000256" key="1">
    <source>
        <dbReference type="ARBA" id="ARBA00010641"/>
    </source>
</evidence>
<keyword evidence="4" id="KW-0804">Transcription</keyword>
<dbReference type="SUPFAM" id="SSF88659">
    <property type="entry name" value="Sigma3 and sigma4 domains of RNA polymerase sigma factors"/>
    <property type="match status" value="1"/>
</dbReference>
<keyword evidence="7" id="KW-1185">Reference proteome</keyword>
<evidence type="ECO:0000256" key="2">
    <source>
        <dbReference type="ARBA" id="ARBA00023015"/>
    </source>
</evidence>
<dbReference type="Pfam" id="PF04542">
    <property type="entry name" value="Sigma70_r2"/>
    <property type="match status" value="1"/>
</dbReference>
<name>A0ABR7D813_9BACT</name>
<evidence type="ECO:0000256" key="4">
    <source>
        <dbReference type="ARBA" id="ARBA00023163"/>
    </source>
</evidence>
<dbReference type="InterPro" id="IPR036388">
    <property type="entry name" value="WH-like_DNA-bd_sf"/>
</dbReference>
<evidence type="ECO:0000259" key="5">
    <source>
        <dbReference type="SMART" id="SM00421"/>
    </source>
</evidence>
<keyword evidence="3" id="KW-0731">Sigma factor</keyword>
<dbReference type="RefSeq" id="WP_099291908.1">
    <property type="nucleotide sequence ID" value="NZ_JACOOH010000011.1"/>
</dbReference>
<sequence>MCNVDGEFIRQINVKQVSAYRELFKRFYSYMVLYAMRRVQQREVAEDIVQEVFIAIWEGSKVFNSYRGFRAYLYDLVNNKCLDYLKHKAVEERYVVYMMENQQEGEDGEFGLMREEIYRELYIAVSELPERCREVFELHLKGKKNDEIAELLSLSVQTVKAHKRNAVCFLKERLGNVFFWVLLFKLI</sequence>
<dbReference type="Proteomes" id="UP000646484">
    <property type="component" value="Unassembled WGS sequence"/>
</dbReference>
<comment type="caution">
    <text evidence="6">The sequence shown here is derived from an EMBL/GenBank/DDBJ whole genome shotgun (WGS) entry which is preliminary data.</text>
</comment>
<keyword evidence="2" id="KW-0805">Transcription regulation</keyword>
<dbReference type="PANTHER" id="PTHR43133:SF46">
    <property type="entry name" value="RNA POLYMERASE SIGMA-70 FACTOR ECF SUBFAMILY"/>
    <property type="match status" value="1"/>
</dbReference>
<dbReference type="InterPro" id="IPR007627">
    <property type="entry name" value="RNA_pol_sigma70_r2"/>
</dbReference>
<dbReference type="InterPro" id="IPR039425">
    <property type="entry name" value="RNA_pol_sigma-70-like"/>
</dbReference>
<evidence type="ECO:0000256" key="3">
    <source>
        <dbReference type="ARBA" id="ARBA00023082"/>
    </source>
</evidence>
<dbReference type="EMBL" id="JACOOH010000011">
    <property type="protein sequence ID" value="MBC5623475.1"/>
    <property type="molecule type" value="Genomic_DNA"/>
</dbReference>
<dbReference type="InterPro" id="IPR013324">
    <property type="entry name" value="RNA_pol_sigma_r3/r4-like"/>
</dbReference>
<dbReference type="Gene3D" id="1.10.1740.10">
    <property type="match status" value="1"/>
</dbReference>
<dbReference type="Pfam" id="PF08281">
    <property type="entry name" value="Sigma70_r4_2"/>
    <property type="match status" value="1"/>
</dbReference>
<reference evidence="6 7" key="1">
    <citation type="submission" date="2020-08" db="EMBL/GenBank/DDBJ databases">
        <title>Genome public.</title>
        <authorList>
            <person name="Liu C."/>
            <person name="Sun Q."/>
        </authorList>
    </citation>
    <scope>NUCLEOTIDE SEQUENCE [LARGE SCALE GENOMIC DNA]</scope>
    <source>
        <strain evidence="6 7">NSJ-56</strain>
    </source>
</reference>
<evidence type="ECO:0000313" key="6">
    <source>
        <dbReference type="EMBL" id="MBC5623475.1"/>
    </source>
</evidence>
<dbReference type="PANTHER" id="PTHR43133">
    <property type="entry name" value="RNA POLYMERASE ECF-TYPE SIGMA FACTO"/>
    <property type="match status" value="1"/>
</dbReference>
<organism evidence="6 7">
    <name type="scientific">Butyricimonas hominis</name>
    <dbReference type="NCBI Taxonomy" id="2763032"/>
    <lineage>
        <taxon>Bacteria</taxon>
        <taxon>Pseudomonadati</taxon>
        <taxon>Bacteroidota</taxon>
        <taxon>Bacteroidia</taxon>
        <taxon>Bacteroidales</taxon>
        <taxon>Odoribacteraceae</taxon>
        <taxon>Butyricimonas</taxon>
    </lineage>
</organism>
<dbReference type="InterPro" id="IPR000792">
    <property type="entry name" value="Tscrpt_reg_LuxR_C"/>
</dbReference>